<dbReference type="Gramene" id="evm.model.01.1072">
    <property type="protein sequence ID" value="cds.evm.model.01.1072"/>
    <property type="gene ID" value="evm.TU.01.1072"/>
</dbReference>
<evidence type="ECO:0000313" key="2">
    <source>
        <dbReference type="Proteomes" id="UP000596661"/>
    </source>
</evidence>
<dbReference type="EMBL" id="UZAU01000019">
    <property type="status" value="NOT_ANNOTATED_CDS"/>
    <property type="molecule type" value="Genomic_DNA"/>
</dbReference>
<dbReference type="InterPro" id="IPR052929">
    <property type="entry name" value="RNase_H-like_EbsB-rel"/>
</dbReference>
<accession>A0A803NFH5</accession>
<sequence length="129" mass="14744">MLRWSLWKSQNSLVWNQKSVEVANVLVLTRTTLNQWNYAQDRQFDLSFGLMNPEDGNDHWQAPKENTIKINMDATIFESTTRYSYSCVARDHAGRLVEARASCRQGAVKPEIAEAVGILEALSWIKQQG</sequence>
<reference evidence="1" key="1">
    <citation type="submission" date="2018-11" db="EMBL/GenBank/DDBJ databases">
        <authorList>
            <person name="Grassa J C."/>
        </authorList>
    </citation>
    <scope>NUCLEOTIDE SEQUENCE [LARGE SCALE GENOMIC DNA]</scope>
</reference>
<reference evidence="1" key="2">
    <citation type="submission" date="2021-03" db="UniProtKB">
        <authorList>
            <consortium name="EnsemblPlants"/>
        </authorList>
    </citation>
    <scope>IDENTIFICATION</scope>
</reference>
<keyword evidence="2" id="KW-1185">Reference proteome</keyword>
<organism evidence="1 2">
    <name type="scientific">Cannabis sativa</name>
    <name type="common">Hemp</name>
    <name type="synonym">Marijuana</name>
    <dbReference type="NCBI Taxonomy" id="3483"/>
    <lineage>
        <taxon>Eukaryota</taxon>
        <taxon>Viridiplantae</taxon>
        <taxon>Streptophyta</taxon>
        <taxon>Embryophyta</taxon>
        <taxon>Tracheophyta</taxon>
        <taxon>Spermatophyta</taxon>
        <taxon>Magnoliopsida</taxon>
        <taxon>eudicotyledons</taxon>
        <taxon>Gunneridae</taxon>
        <taxon>Pentapetalae</taxon>
        <taxon>rosids</taxon>
        <taxon>fabids</taxon>
        <taxon>Rosales</taxon>
        <taxon>Cannabaceae</taxon>
        <taxon>Cannabis</taxon>
    </lineage>
</organism>
<dbReference type="AlphaFoldDB" id="A0A803NFH5"/>
<protein>
    <recommendedName>
        <fullName evidence="3">RNase H type-1 domain-containing protein</fullName>
    </recommendedName>
</protein>
<proteinExistence type="predicted"/>
<dbReference type="Proteomes" id="UP000596661">
    <property type="component" value="Chromosome 1"/>
</dbReference>
<dbReference type="PANTHER" id="PTHR47074:SF11">
    <property type="entry name" value="REVERSE TRANSCRIPTASE-LIKE PROTEIN"/>
    <property type="match status" value="1"/>
</dbReference>
<evidence type="ECO:0000313" key="1">
    <source>
        <dbReference type="EnsemblPlants" id="cds.evm.model.01.1072"/>
    </source>
</evidence>
<evidence type="ECO:0008006" key="3">
    <source>
        <dbReference type="Google" id="ProtNLM"/>
    </source>
</evidence>
<dbReference type="PANTHER" id="PTHR47074">
    <property type="entry name" value="BNAC02G40300D PROTEIN"/>
    <property type="match status" value="1"/>
</dbReference>
<name>A0A803NFH5_CANSA</name>
<dbReference type="OMA" id="METNCPT"/>
<dbReference type="EnsemblPlants" id="evm.model.01.1072">
    <property type="protein sequence ID" value="cds.evm.model.01.1072"/>
    <property type="gene ID" value="evm.TU.01.1072"/>
</dbReference>